<feature type="region of interest" description="Disordered" evidence="1">
    <location>
        <begin position="100"/>
        <end position="122"/>
    </location>
</feature>
<keyword evidence="3" id="KW-1185">Reference proteome</keyword>
<name>A0A1B6QF31_SORBI</name>
<feature type="compositionally biased region" description="Basic and acidic residues" evidence="1">
    <location>
        <begin position="113"/>
        <end position="122"/>
    </location>
</feature>
<evidence type="ECO:0000313" key="3">
    <source>
        <dbReference type="Proteomes" id="UP000000768"/>
    </source>
</evidence>
<evidence type="ECO:0000313" key="2">
    <source>
        <dbReference type="EMBL" id="KXG36529.1"/>
    </source>
</evidence>
<protein>
    <submittedName>
        <fullName evidence="2">Uncharacterized protein</fullName>
    </submittedName>
</protein>
<reference evidence="3" key="2">
    <citation type="journal article" date="2018" name="Plant J.">
        <title>The Sorghum bicolor reference genome: improved assembly, gene annotations, a transcriptome atlas, and signatures of genome organization.</title>
        <authorList>
            <person name="McCormick R.F."/>
            <person name="Truong S.K."/>
            <person name="Sreedasyam A."/>
            <person name="Jenkins J."/>
            <person name="Shu S."/>
            <person name="Sims D."/>
            <person name="Kennedy M."/>
            <person name="Amirebrahimi M."/>
            <person name="Weers B.D."/>
            <person name="McKinley B."/>
            <person name="Mattison A."/>
            <person name="Morishige D.T."/>
            <person name="Grimwood J."/>
            <person name="Schmutz J."/>
            <person name="Mullet J.E."/>
        </authorList>
    </citation>
    <scope>NUCLEOTIDE SEQUENCE [LARGE SCALE GENOMIC DNA]</scope>
    <source>
        <strain evidence="3">cv. BTx623</strain>
    </source>
</reference>
<accession>A0A1B6QF31</accession>
<evidence type="ECO:0000256" key="1">
    <source>
        <dbReference type="SAM" id="MobiDB-lite"/>
    </source>
</evidence>
<reference evidence="2 3" key="1">
    <citation type="journal article" date="2009" name="Nature">
        <title>The Sorghum bicolor genome and the diversification of grasses.</title>
        <authorList>
            <person name="Paterson A.H."/>
            <person name="Bowers J.E."/>
            <person name="Bruggmann R."/>
            <person name="Dubchak I."/>
            <person name="Grimwood J."/>
            <person name="Gundlach H."/>
            <person name="Haberer G."/>
            <person name="Hellsten U."/>
            <person name="Mitros T."/>
            <person name="Poliakov A."/>
            <person name="Schmutz J."/>
            <person name="Spannagl M."/>
            <person name="Tang H."/>
            <person name="Wang X."/>
            <person name="Wicker T."/>
            <person name="Bharti A.K."/>
            <person name="Chapman J."/>
            <person name="Feltus F.A."/>
            <person name="Gowik U."/>
            <person name="Grigoriev I.V."/>
            <person name="Lyons E."/>
            <person name="Maher C.A."/>
            <person name="Martis M."/>
            <person name="Narechania A."/>
            <person name="Otillar R.P."/>
            <person name="Penning B.W."/>
            <person name="Salamov A.A."/>
            <person name="Wang Y."/>
            <person name="Zhang L."/>
            <person name="Carpita N.C."/>
            <person name="Freeling M."/>
            <person name="Gingle A.R."/>
            <person name="Hash C.T."/>
            <person name="Keller B."/>
            <person name="Klein P."/>
            <person name="Kresovich S."/>
            <person name="McCann M.C."/>
            <person name="Ming R."/>
            <person name="Peterson D.G."/>
            <person name="Mehboob-ur-Rahman"/>
            <person name="Ware D."/>
            <person name="Westhoff P."/>
            <person name="Mayer K.F."/>
            <person name="Messing J."/>
            <person name="Rokhsar D.S."/>
        </authorList>
    </citation>
    <scope>NUCLEOTIDE SEQUENCE [LARGE SCALE GENOMIC DNA]</scope>
    <source>
        <strain evidence="3">cv. BTx623</strain>
    </source>
</reference>
<dbReference type="InParanoid" id="A0A1B6QF31"/>
<gene>
    <name evidence="2" type="ORF">SORBI_3002G347200</name>
</gene>
<dbReference type="EMBL" id="CM000761">
    <property type="protein sequence ID" value="KXG36529.1"/>
    <property type="molecule type" value="Genomic_DNA"/>
</dbReference>
<organism evidence="2 3">
    <name type="scientific">Sorghum bicolor</name>
    <name type="common">Sorghum</name>
    <name type="synonym">Sorghum vulgare</name>
    <dbReference type="NCBI Taxonomy" id="4558"/>
    <lineage>
        <taxon>Eukaryota</taxon>
        <taxon>Viridiplantae</taxon>
        <taxon>Streptophyta</taxon>
        <taxon>Embryophyta</taxon>
        <taxon>Tracheophyta</taxon>
        <taxon>Spermatophyta</taxon>
        <taxon>Magnoliopsida</taxon>
        <taxon>Liliopsida</taxon>
        <taxon>Poales</taxon>
        <taxon>Poaceae</taxon>
        <taxon>PACMAD clade</taxon>
        <taxon>Panicoideae</taxon>
        <taxon>Andropogonodae</taxon>
        <taxon>Andropogoneae</taxon>
        <taxon>Sorghinae</taxon>
        <taxon>Sorghum</taxon>
    </lineage>
</organism>
<dbReference type="Proteomes" id="UP000000768">
    <property type="component" value="Chromosome 2"/>
</dbReference>
<proteinExistence type="predicted"/>
<feature type="region of interest" description="Disordered" evidence="1">
    <location>
        <begin position="43"/>
        <end position="64"/>
    </location>
</feature>
<dbReference type="AlphaFoldDB" id="A0A1B6QF31"/>
<dbReference type="Gramene" id="KXG36529">
    <property type="protein sequence ID" value="KXG36529"/>
    <property type="gene ID" value="SORBI_3002G347200"/>
</dbReference>
<sequence length="122" mass="13267">MLGLCPSPRSCSCLFNTINKGGHTSKTYDKTWPLLAHKASRSLARATADPQRQSTLPARSPIWPSLPRTPPLVGAVVAPPCSSFPPLRIKLDQALRRQCAPAGVRGRPPVARAHLDARSRER</sequence>